<dbReference type="PROSITE" id="PS50082">
    <property type="entry name" value="WD_REPEATS_2"/>
    <property type="match status" value="4"/>
</dbReference>
<dbReference type="InterPro" id="IPR015943">
    <property type="entry name" value="WD40/YVTN_repeat-like_dom_sf"/>
</dbReference>
<feature type="domain" description="IP5PC-F beta-propeller" evidence="5">
    <location>
        <begin position="202"/>
        <end position="292"/>
    </location>
</feature>
<dbReference type="SUPFAM" id="SSF50978">
    <property type="entry name" value="WD40 repeat-like"/>
    <property type="match status" value="1"/>
</dbReference>
<dbReference type="AlphaFoldDB" id="A0A9D5CHS5"/>
<accession>A0A9D5CHS5</accession>
<evidence type="ECO:0000256" key="4">
    <source>
        <dbReference type="SAM" id="MobiDB-lite"/>
    </source>
</evidence>
<name>A0A9D5CHS5_9LILI</name>
<dbReference type="PRINTS" id="PR00320">
    <property type="entry name" value="GPROTEINBRPT"/>
</dbReference>
<keyword evidence="7" id="KW-1185">Reference proteome</keyword>
<comment type="caution">
    <text evidence="6">The sequence shown here is derived from an EMBL/GenBank/DDBJ whole genome shotgun (WGS) entry which is preliminary data.</text>
</comment>
<dbReference type="FunFam" id="2.130.10.10:FF:000775">
    <property type="entry name" value="BnaA09g28200D protein"/>
    <property type="match status" value="1"/>
</dbReference>
<dbReference type="CDD" id="cd00200">
    <property type="entry name" value="WD40"/>
    <property type="match status" value="1"/>
</dbReference>
<feature type="compositionally biased region" description="Polar residues" evidence="4">
    <location>
        <begin position="11"/>
        <end position="20"/>
    </location>
</feature>
<dbReference type="EMBL" id="JAGGNH010000005">
    <property type="protein sequence ID" value="KAJ0973558.1"/>
    <property type="molecule type" value="Genomic_DNA"/>
</dbReference>
<dbReference type="Proteomes" id="UP001085076">
    <property type="component" value="Miscellaneous, Linkage group lg05"/>
</dbReference>
<evidence type="ECO:0000259" key="5">
    <source>
        <dbReference type="Pfam" id="PF23754"/>
    </source>
</evidence>
<dbReference type="InterPro" id="IPR001680">
    <property type="entry name" value="WD40_rpt"/>
</dbReference>
<dbReference type="Pfam" id="PF23754">
    <property type="entry name" value="Beta-prop_IP5PC_F"/>
    <property type="match status" value="1"/>
</dbReference>
<dbReference type="InterPro" id="IPR045182">
    <property type="entry name" value="JINGUBANG-like"/>
</dbReference>
<feature type="repeat" description="WD" evidence="3">
    <location>
        <begin position="257"/>
        <end position="298"/>
    </location>
</feature>
<dbReference type="PANTHER" id="PTHR22844">
    <property type="entry name" value="F-BOX AND WD40 DOMAIN PROTEIN"/>
    <property type="match status" value="1"/>
</dbReference>
<feature type="compositionally biased region" description="Polar residues" evidence="4">
    <location>
        <begin position="59"/>
        <end position="83"/>
    </location>
</feature>
<evidence type="ECO:0000313" key="6">
    <source>
        <dbReference type="EMBL" id="KAJ0973558.1"/>
    </source>
</evidence>
<feature type="repeat" description="WD" evidence="3">
    <location>
        <begin position="215"/>
        <end position="256"/>
    </location>
</feature>
<feature type="repeat" description="WD" evidence="3">
    <location>
        <begin position="308"/>
        <end position="349"/>
    </location>
</feature>
<reference evidence="6" key="1">
    <citation type="submission" date="2021-03" db="EMBL/GenBank/DDBJ databases">
        <authorList>
            <person name="Li Z."/>
            <person name="Yang C."/>
        </authorList>
    </citation>
    <scope>NUCLEOTIDE SEQUENCE</scope>
    <source>
        <strain evidence="6">Dzin_1.0</strain>
        <tissue evidence="6">Leaf</tissue>
    </source>
</reference>
<keyword evidence="2" id="KW-0677">Repeat</keyword>
<dbReference type="OrthoDB" id="674604at2759"/>
<dbReference type="InterPro" id="IPR056454">
    <property type="entry name" value="Beta-prop_IP5PC_F"/>
</dbReference>
<evidence type="ECO:0000256" key="3">
    <source>
        <dbReference type="PROSITE-ProRule" id="PRU00221"/>
    </source>
</evidence>
<dbReference type="Gene3D" id="2.130.10.10">
    <property type="entry name" value="YVTN repeat-like/Quinoprotein amine dehydrogenase"/>
    <property type="match status" value="3"/>
</dbReference>
<evidence type="ECO:0000256" key="1">
    <source>
        <dbReference type="ARBA" id="ARBA00022574"/>
    </source>
</evidence>
<protein>
    <recommendedName>
        <fullName evidence="5">IP5PC-F beta-propeller domain-containing protein</fullName>
    </recommendedName>
</protein>
<dbReference type="SMART" id="SM00320">
    <property type="entry name" value="WD40"/>
    <property type="match status" value="7"/>
</dbReference>
<dbReference type="Pfam" id="PF00400">
    <property type="entry name" value="WD40"/>
    <property type="match status" value="3"/>
</dbReference>
<evidence type="ECO:0000256" key="2">
    <source>
        <dbReference type="ARBA" id="ARBA00022737"/>
    </source>
</evidence>
<dbReference type="PROSITE" id="PS50294">
    <property type="entry name" value="WD_REPEATS_REGION"/>
    <property type="match status" value="1"/>
</dbReference>
<feature type="region of interest" description="Disordered" evidence="4">
    <location>
        <begin position="1"/>
        <end position="92"/>
    </location>
</feature>
<proteinExistence type="predicted"/>
<dbReference type="InterPro" id="IPR036322">
    <property type="entry name" value="WD40_repeat_dom_sf"/>
</dbReference>
<dbReference type="PANTHER" id="PTHR22844:SF336">
    <property type="entry name" value="PROTEIN JINGUBANG"/>
    <property type="match status" value="1"/>
</dbReference>
<feature type="compositionally biased region" description="Low complexity" evidence="4">
    <location>
        <begin position="49"/>
        <end position="58"/>
    </location>
</feature>
<reference evidence="6" key="2">
    <citation type="journal article" date="2022" name="Hortic Res">
        <title>The genome of Dioscorea zingiberensis sheds light on the biosynthesis, origin and evolution of the medicinally important diosgenin saponins.</title>
        <authorList>
            <person name="Li Y."/>
            <person name="Tan C."/>
            <person name="Li Z."/>
            <person name="Guo J."/>
            <person name="Li S."/>
            <person name="Chen X."/>
            <person name="Wang C."/>
            <person name="Dai X."/>
            <person name="Yang H."/>
            <person name="Song W."/>
            <person name="Hou L."/>
            <person name="Xu J."/>
            <person name="Tong Z."/>
            <person name="Xu A."/>
            <person name="Yuan X."/>
            <person name="Wang W."/>
            <person name="Yang Q."/>
            <person name="Chen L."/>
            <person name="Sun Z."/>
            <person name="Wang K."/>
            <person name="Pan B."/>
            <person name="Chen J."/>
            <person name="Bao Y."/>
            <person name="Liu F."/>
            <person name="Qi X."/>
            <person name="Gang D.R."/>
            <person name="Wen J."/>
            <person name="Li J."/>
        </authorList>
    </citation>
    <scope>NUCLEOTIDE SEQUENCE</scope>
    <source>
        <strain evidence="6">Dzin_1.0</strain>
    </source>
</reference>
<organism evidence="6 7">
    <name type="scientific">Dioscorea zingiberensis</name>
    <dbReference type="NCBI Taxonomy" id="325984"/>
    <lineage>
        <taxon>Eukaryota</taxon>
        <taxon>Viridiplantae</taxon>
        <taxon>Streptophyta</taxon>
        <taxon>Embryophyta</taxon>
        <taxon>Tracheophyta</taxon>
        <taxon>Spermatophyta</taxon>
        <taxon>Magnoliopsida</taxon>
        <taxon>Liliopsida</taxon>
        <taxon>Dioscoreales</taxon>
        <taxon>Dioscoreaceae</taxon>
        <taxon>Dioscorea</taxon>
    </lineage>
</organism>
<feature type="repeat" description="WD" evidence="3">
    <location>
        <begin position="352"/>
        <end position="381"/>
    </location>
</feature>
<dbReference type="InterPro" id="IPR020472">
    <property type="entry name" value="WD40_PAC1"/>
</dbReference>
<sequence length="463" mass="49619">MKGERGRGQLTEPSSQSSPLHYNHSDPLINSTAAAAAANDEASDKRHSSASASASSFSDRNPASTDSSPINMSPWSHSHTDNSIPPPPADLFPPGTGLVGSLVREEGHIYSLAAAGGLLYTGSDSKNIRVWRNQKEFSGFKSSSGLVKAIVISGGRVFTGHQDGKVRVWRQSPKDSKVHKRVGTLPTLKDLIKLSINPKNYVQPRRRRGRHAAAKFRHSDAVSCLSMDEAHGLLYTGSWDRTFKVWRVADFKCLESVQAHEDTVNAVVVVVPEGLVFTGSADGTVKMWRRETAAPEKRATRHELQGTVLRQDSAVTALAIGPGAVAVYAGSSDGVVNFWERDGGRMTHGGELRGHRQAVLCVATAGAMVFSGSADSTICVWRREGAMHTCVSVLTGHGGPVKCLAVEADGEAPEGATIWVLYSGSLDKSVKVWKVAAPPPELAGGEKSDRAISYNDKPLFDTY</sequence>
<evidence type="ECO:0000313" key="7">
    <source>
        <dbReference type="Proteomes" id="UP001085076"/>
    </source>
</evidence>
<keyword evidence="1 3" id="KW-0853">WD repeat</keyword>
<gene>
    <name evidence="6" type="ORF">J5N97_021517</name>
</gene>